<evidence type="ECO:0000256" key="2">
    <source>
        <dbReference type="ARBA" id="ARBA00013064"/>
    </source>
</evidence>
<dbReference type="InterPro" id="IPR016195">
    <property type="entry name" value="Pol/histidinol_Pase-like"/>
</dbReference>
<dbReference type="SUPFAM" id="SSF89550">
    <property type="entry name" value="PHP domain-like"/>
    <property type="match status" value="1"/>
</dbReference>
<dbReference type="OrthoDB" id="9788539at2"/>
<organism evidence="5 6">
    <name type="scientific">Pseudomonas cavernae</name>
    <dbReference type="NCBI Taxonomy" id="2320867"/>
    <lineage>
        <taxon>Bacteria</taxon>
        <taxon>Pseudomonadati</taxon>
        <taxon>Pseudomonadota</taxon>
        <taxon>Gammaproteobacteria</taxon>
        <taxon>Pseudomonadales</taxon>
        <taxon>Pseudomonadaceae</taxon>
        <taxon>Pseudomonas</taxon>
    </lineage>
</organism>
<comment type="catalytic activity">
    <reaction evidence="4">
        <text>O-phospho-L-tyrosyl-[protein] + H2O = L-tyrosyl-[protein] + phosphate</text>
        <dbReference type="Rhea" id="RHEA:10684"/>
        <dbReference type="Rhea" id="RHEA-COMP:10136"/>
        <dbReference type="Rhea" id="RHEA-COMP:20101"/>
        <dbReference type="ChEBI" id="CHEBI:15377"/>
        <dbReference type="ChEBI" id="CHEBI:43474"/>
        <dbReference type="ChEBI" id="CHEBI:46858"/>
        <dbReference type="ChEBI" id="CHEBI:61978"/>
        <dbReference type="EC" id="3.1.3.48"/>
    </reaction>
</comment>
<dbReference type="GO" id="GO:0004725">
    <property type="term" value="F:protein tyrosine phosphatase activity"/>
    <property type="evidence" value="ECO:0007669"/>
    <property type="project" value="UniProtKB-EC"/>
</dbReference>
<dbReference type="PANTHER" id="PTHR39181:SF1">
    <property type="entry name" value="TYROSINE-PROTEIN PHOSPHATASE YWQE"/>
    <property type="match status" value="1"/>
</dbReference>
<keyword evidence="3" id="KW-0378">Hydrolase</keyword>
<dbReference type="RefSeq" id="WP_119892078.1">
    <property type="nucleotide sequence ID" value="NZ_CP032419.1"/>
</dbReference>
<dbReference type="PIRSF" id="PIRSF016557">
    <property type="entry name" value="Caps_synth_CpsB"/>
    <property type="match status" value="1"/>
</dbReference>
<dbReference type="InterPro" id="IPR016667">
    <property type="entry name" value="Caps_polysacc_synth_CpsB/CapC"/>
</dbReference>
<dbReference type="AlphaFoldDB" id="A0A385Z1F7"/>
<dbReference type="Proteomes" id="UP000265560">
    <property type="component" value="Chromosome"/>
</dbReference>
<accession>A0A385Z1F7</accession>
<dbReference type="Pfam" id="PF19567">
    <property type="entry name" value="CpsB_CapC"/>
    <property type="match status" value="1"/>
</dbReference>
<sequence length="241" mass="25895">MIDLHNHLLPGIDDGAPNLEASLALARVAVQDGITHLVCTPHIHPGRYDNSPASIQAALALFVAALKEQGIPLQVAAAAEVRFGMELMVGVSQGAIPFLGEWQGKKVLLLEFPHGEIPFGAERLISWLLQRNIIPMIAHPERNKGIMRTPSRLKPFLEQGCLLQVTAASVAGRFGPAAQDVAHALLEQGVVSILASDAHNLQHRPPLLSEGLQQAARIVGDAKAEALVKHTPWEIAQSHFA</sequence>
<name>A0A385Z1F7_9PSED</name>
<dbReference type="Gene3D" id="3.20.20.140">
    <property type="entry name" value="Metal-dependent hydrolases"/>
    <property type="match status" value="1"/>
</dbReference>
<comment type="similarity">
    <text evidence="1">Belongs to the metallo-dependent hydrolases superfamily. CpsB/CapC family.</text>
</comment>
<evidence type="ECO:0000313" key="6">
    <source>
        <dbReference type="Proteomes" id="UP000265560"/>
    </source>
</evidence>
<evidence type="ECO:0000313" key="5">
    <source>
        <dbReference type="EMBL" id="AYC31452.1"/>
    </source>
</evidence>
<dbReference type="KEGG" id="pcav:D3880_03170"/>
<evidence type="ECO:0000256" key="1">
    <source>
        <dbReference type="ARBA" id="ARBA00005750"/>
    </source>
</evidence>
<reference evidence="6" key="1">
    <citation type="submission" date="2018-09" db="EMBL/GenBank/DDBJ databases">
        <authorList>
            <person name="Zhu H."/>
        </authorList>
    </citation>
    <scope>NUCLEOTIDE SEQUENCE [LARGE SCALE GENOMIC DNA]</scope>
    <source>
        <strain evidence="6">K2W31S-8</strain>
    </source>
</reference>
<dbReference type="EMBL" id="CP032419">
    <property type="protein sequence ID" value="AYC31452.1"/>
    <property type="molecule type" value="Genomic_DNA"/>
</dbReference>
<protein>
    <recommendedName>
        <fullName evidence="2">protein-tyrosine-phosphatase</fullName>
        <ecNumber evidence="2">3.1.3.48</ecNumber>
    </recommendedName>
</protein>
<dbReference type="PANTHER" id="PTHR39181">
    <property type="entry name" value="TYROSINE-PROTEIN PHOSPHATASE YWQE"/>
    <property type="match status" value="1"/>
</dbReference>
<evidence type="ECO:0000256" key="4">
    <source>
        <dbReference type="ARBA" id="ARBA00051722"/>
    </source>
</evidence>
<proteinExistence type="inferred from homology"/>
<evidence type="ECO:0000256" key="3">
    <source>
        <dbReference type="ARBA" id="ARBA00022801"/>
    </source>
</evidence>
<keyword evidence="6" id="KW-1185">Reference proteome</keyword>
<dbReference type="GO" id="GO:0030145">
    <property type="term" value="F:manganese ion binding"/>
    <property type="evidence" value="ECO:0007669"/>
    <property type="project" value="InterPro"/>
</dbReference>
<gene>
    <name evidence="5" type="ORF">D3880_03170</name>
</gene>
<dbReference type="EC" id="3.1.3.48" evidence="2"/>